<comment type="caution">
    <text evidence="1">The sequence shown here is derived from an EMBL/GenBank/DDBJ whole genome shotgun (WGS) entry which is preliminary data.</text>
</comment>
<evidence type="ECO:0000313" key="2">
    <source>
        <dbReference type="Proteomes" id="UP001200247"/>
    </source>
</evidence>
<reference evidence="1 2" key="1">
    <citation type="submission" date="2021-10" db="EMBL/GenBank/DDBJ databases">
        <title>Whole-genome sequencing analysis of Laribacter hongkongensis: virulence gene profiles, carbohydrate-active enzyme prediction, and antimicrobial resistance characterization.</title>
        <authorList>
            <person name="Yuan P."/>
            <person name="Zhan Y."/>
            <person name="Chen D."/>
        </authorList>
    </citation>
    <scope>NUCLEOTIDE SEQUENCE [LARGE SCALE GENOMIC DNA]</scope>
    <source>
        <strain evidence="1 2">W67</strain>
    </source>
</reference>
<gene>
    <name evidence="1" type="ORF">LH440_12870</name>
</gene>
<dbReference type="Proteomes" id="UP001200247">
    <property type="component" value="Unassembled WGS sequence"/>
</dbReference>
<sequence>MLTLLAMQRREIAGLRRTPSAVTAVANRYMADTSLDVFREQYQAVAEAADRHANDANTLNQAWPVPDRKLGWAGFIPD</sequence>
<dbReference type="RefSeq" id="WP_239879244.1">
    <property type="nucleotide sequence ID" value="NZ_JAJAXM010000026.1"/>
</dbReference>
<evidence type="ECO:0000313" key="1">
    <source>
        <dbReference type="EMBL" id="MCG9026777.1"/>
    </source>
</evidence>
<accession>A0ABD4SUT0</accession>
<dbReference type="EMBL" id="JAJAXM010000026">
    <property type="protein sequence ID" value="MCG9026777.1"/>
    <property type="molecule type" value="Genomic_DNA"/>
</dbReference>
<protein>
    <submittedName>
        <fullName evidence="1">Uncharacterized protein</fullName>
    </submittedName>
</protein>
<dbReference type="AlphaFoldDB" id="A0ABD4SUT0"/>
<organism evidence="1 2">
    <name type="scientific">Laribacter hongkongensis</name>
    <dbReference type="NCBI Taxonomy" id="168471"/>
    <lineage>
        <taxon>Bacteria</taxon>
        <taxon>Pseudomonadati</taxon>
        <taxon>Pseudomonadota</taxon>
        <taxon>Betaproteobacteria</taxon>
        <taxon>Neisseriales</taxon>
        <taxon>Aquaspirillaceae</taxon>
        <taxon>Laribacter</taxon>
    </lineage>
</organism>
<proteinExistence type="predicted"/>
<name>A0ABD4SUT0_9NEIS</name>